<proteinExistence type="inferred from homology"/>
<evidence type="ECO:0000313" key="12">
    <source>
        <dbReference type="EMBL" id="KAK7851563.1"/>
    </source>
</evidence>
<feature type="transmembrane region" description="Helical" evidence="10">
    <location>
        <begin position="6"/>
        <end position="25"/>
    </location>
</feature>
<accession>A0AAW0LM44</accession>
<keyword evidence="3" id="KW-0808">Transferase</keyword>
<dbReference type="InterPro" id="IPR032805">
    <property type="entry name" value="Wax_synthase_dom"/>
</dbReference>
<comment type="similarity">
    <text evidence="2">Belongs to the wax synthase family.</text>
</comment>
<feature type="transmembrane region" description="Helical" evidence="10">
    <location>
        <begin position="332"/>
        <end position="353"/>
    </location>
</feature>
<comment type="subcellular location">
    <subcellularLocation>
        <location evidence="1">Membrane</location>
        <topology evidence="1">Multi-pass membrane protein</topology>
    </subcellularLocation>
</comment>
<dbReference type="InterPro" id="IPR044851">
    <property type="entry name" value="Wax_synthase"/>
</dbReference>
<dbReference type="EMBL" id="PKMF04000086">
    <property type="protein sequence ID" value="KAK7851563.1"/>
    <property type="molecule type" value="Genomic_DNA"/>
</dbReference>
<dbReference type="PANTHER" id="PTHR31595">
    <property type="entry name" value="LONG-CHAIN-ALCOHOL O-FATTY-ACYLTRANSFERASE 3-RELATED"/>
    <property type="match status" value="1"/>
</dbReference>
<dbReference type="PANTHER" id="PTHR31595:SF46">
    <property type="entry name" value="ACYL-COA--STEROL O-ACYLTRANSFERASE 1"/>
    <property type="match status" value="1"/>
</dbReference>
<dbReference type="InterPro" id="IPR017088">
    <property type="entry name" value="Wax_synthase_Magnoliopsida"/>
</dbReference>
<keyword evidence="5 10" id="KW-1133">Transmembrane helix</keyword>
<evidence type="ECO:0000256" key="3">
    <source>
        <dbReference type="ARBA" id="ARBA00022679"/>
    </source>
</evidence>
<evidence type="ECO:0000256" key="7">
    <source>
        <dbReference type="ARBA" id="ARBA00023136"/>
    </source>
</evidence>
<keyword evidence="4 10" id="KW-0812">Transmembrane</keyword>
<keyword evidence="7 10" id="KW-0472">Membrane</keyword>
<keyword evidence="8" id="KW-0012">Acyltransferase</keyword>
<feature type="transmembrane region" description="Helical" evidence="10">
    <location>
        <begin position="185"/>
        <end position="213"/>
    </location>
</feature>
<keyword evidence="6" id="KW-0443">Lipid metabolism</keyword>
<sequence>MNNFINVWLSVFISLCYCYSIGKFVPKGIPRLFGVLPIVCLFLLLPLNFSSIHLGGTFAFFIAWLANFKLLLFAFGKGPLSSNPSISLGHFIAFACLPIKIQQNPPLESWDKSQNIQNKSNPSPKSYSVAPKKENPPEKTHPNRPSKENPILKRPRKSHKWPLNITIKSILLAMLIQLYDYSDKFHPRAILCLYCFHIYLGLEITLALVAALARAVLRLELEPQFNAPYLSTSLQDFWGKRWNIMVTSILRQAIYEPFLNIATHVVGHKWAPLPAILGTFVVSALMHELMFYYLSHVKPTWEITWFFLFHGVCLVVEIYLKKVVLYQKVRLPRLISGPLALGFLAVTGFWMFFPPVLRYKVQARNGGSERDKEVPKEHGASDLKAPFPEAGEEIA</sequence>
<dbReference type="PIRSF" id="PIRSF037006">
    <property type="entry name" value="Wax_synthase"/>
    <property type="match status" value="1"/>
</dbReference>
<evidence type="ECO:0000256" key="8">
    <source>
        <dbReference type="ARBA" id="ARBA00023315"/>
    </source>
</evidence>
<dbReference type="GO" id="GO:0006629">
    <property type="term" value="P:lipid metabolic process"/>
    <property type="evidence" value="ECO:0007669"/>
    <property type="project" value="UniProtKB-KW"/>
</dbReference>
<feature type="compositionally biased region" description="Basic and acidic residues" evidence="9">
    <location>
        <begin position="367"/>
        <end position="381"/>
    </location>
</feature>
<dbReference type="Pfam" id="PF13813">
    <property type="entry name" value="MBOAT_2"/>
    <property type="match status" value="1"/>
</dbReference>
<evidence type="ECO:0000256" key="5">
    <source>
        <dbReference type="ARBA" id="ARBA00022989"/>
    </source>
</evidence>
<comment type="caution">
    <text evidence="12">The sequence shown here is derived from an EMBL/GenBank/DDBJ whole genome shotgun (WGS) entry which is preliminary data.</text>
</comment>
<evidence type="ECO:0000259" key="11">
    <source>
        <dbReference type="Pfam" id="PF13813"/>
    </source>
</evidence>
<feature type="transmembrane region" description="Helical" evidence="10">
    <location>
        <begin position="32"/>
        <end position="52"/>
    </location>
</feature>
<dbReference type="Proteomes" id="UP000237347">
    <property type="component" value="Unassembled WGS sequence"/>
</dbReference>
<protein>
    <submittedName>
        <fullName evidence="12">Acyl-coa--sterol o-acyltransferase 1</fullName>
    </submittedName>
</protein>
<evidence type="ECO:0000256" key="2">
    <source>
        <dbReference type="ARBA" id="ARBA00007282"/>
    </source>
</evidence>
<gene>
    <name evidence="12" type="primary">ASAT1_3</name>
    <name evidence="12" type="ORF">CFP56_041713</name>
</gene>
<dbReference type="GO" id="GO:0016020">
    <property type="term" value="C:membrane"/>
    <property type="evidence" value="ECO:0007669"/>
    <property type="project" value="UniProtKB-SubCell"/>
</dbReference>
<dbReference type="AlphaFoldDB" id="A0AAW0LM44"/>
<evidence type="ECO:0000256" key="6">
    <source>
        <dbReference type="ARBA" id="ARBA00023098"/>
    </source>
</evidence>
<evidence type="ECO:0000256" key="4">
    <source>
        <dbReference type="ARBA" id="ARBA00022692"/>
    </source>
</evidence>
<organism evidence="12 13">
    <name type="scientific">Quercus suber</name>
    <name type="common">Cork oak</name>
    <dbReference type="NCBI Taxonomy" id="58331"/>
    <lineage>
        <taxon>Eukaryota</taxon>
        <taxon>Viridiplantae</taxon>
        <taxon>Streptophyta</taxon>
        <taxon>Embryophyta</taxon>
        <taxon>Tracheophyta</taxon>
        <taxon>Spermatophyta</taxon>
        <taxon>Magnoliopsida</taxon>
        <taxon>eudicotyledons</taxon>
        <taxon>Gunneridae</taxon>
        <taxon>Pentapetalae</taxon>
        <taxon>rosids</taxon>
        <taxon>fabids</taxon>
        <taxon>Fagales</taxon>
        <taxon>Fagaceae</taxon>
        <taxon>Quercus</taxon>
    </lineage>
</organism>
<feature type="region of interest" description="Disordered" evidence="9">
    <location>
        <begin position="112"/>
        <end position="154"/>
    </location>
</feature>
<feature type="region of interest" description="Disordered" evidence="9">
    <location>
        <begin position="367"/>
        <end position="395"/>
    </location>
</feature>
<evidence type="ECO:0000256" key="1">
    <source>
        <dbReference type="ARBA" id="ARBA00004141"/>
    </source>
</evidence>
<feature type="compositionally biased region" description="Basic and acidic residues" evidence="9">
    <location>
        <begin position="131"/>
        <end position="151"/>
    </location>
</feature>
<evidence type="ECO:0000313" key="13">
    <source>
        <dbReference type="Proteomes" id="UP000237347"/>
    </source>
</evidence>
<feature type="compositionally biased region" description="Polar residues" evidence="9">
    <location>
        <begin position="112"/>
        <end position="126"/>
    </location>
</feature>
<evidence type="ECO:0000256" key="9">
    <source>
        <dbReference type="SAM" id="MobiDB-lite"/>
    </source>
</evidence>
<keyword evidence="13" id="KW-1185">Reference proteome</keyword>
<feature type="transmembrane region" description="Helical" evidence="10">
    <location>
        <begin position="58"/>
        <end position="76"/>
    </location>
</feature>
<dbReference type="GO" id="GO:0008374">
    <property type="term" value="F:O-acyltransferase activity"/>
    <property type="evidence" value="ECO:0007669"/>
    <property type="project" value="InterPro"/>
</dbReference>
<feature type="domain" description="Wax synthase" evidence="11">
    <location>
        <begin position="222"/>
        <end position="308"/>
    </location>
</feature>
<reference evidence="12 13" key="1">
    <citation type="journal article" date="2018" name="Sci. Data">
        <title>The draft genome sequence of cork oak.</title>
        <authorList>
            <person name="Ramos A.M."/>
            <person name="Usie A."/>
            <person name="Barbosa P."/>
            <person name="Barros P.M."/>
            <person name="Capote T."/>
            <person name="Chaves I."/>
            <person name="Simoes F."/>
            <person name="Abreu I."/>
            <person name="Carrasquinho I."/>
            <person name="Faro C."/>
            <person name="Guimaraes J.B."/>
            <person name="Mendonca D."/>
            <person name="Nobrega F."/>
            <person name="Rodrigues L."/>
            <person name="Saibo N.J.M."/>
            <person name="Varela M.C."/>
            <person name="Egas C."/>
            <person name="Matos J."/>
            <person name="Miguel C.M."/>
            <person name="Oliveira M.M."/>
            <person name="Ricardo C.P."/>
            <person name="Goncalves S."/>
        </authorList>
    </citation>
    <scope>NUCLEOTIDE SEQUENCE [LARGE SCALE GENOMIC DNA]</scope>
    <source>
        <strain evidence="13">cv. HL8</strain>
    </source>
</reference>
<feature type="transmembrane region" description="Helical" evidence="10">
    <location>
        <begin position="273"/>
        <end position="294"/>
    </location>
</feature>
<evidence type="ECO:0000256" key="10">
    <source>
        <dbReference type="SAM" id="Phobius"/>
    </source>
</evidence>
<name>A0AAW0LM44_QUESU</name>
<feature type="transmembrane region" description="Helical" evidence="10">
    <location>
        <begin position="300"/>
        <end position="320"/>
    </location>
</feature>